<dbReference type="Gene3D" id="1.10.10.10">
    <property type="entry name" value="Winged helix-like DNA-binding domain superfamily/Winged helix DNA-binding domain"/>
    <property type="match status" value="1"/>
</dbReference>
<dbReference type="RefSeq" id="WP_370877993.1">
    <property type="nucleotide sequence ID" value="NZ_JAUSWH010000001.1"/>
</dbReference>
<dbReference type="Proteomes" id="UP001235269">
    <property type="component" value="Unassembled WGS sequence"/>
</dbReference>
<sequence>MTSFQRPSLPLLENDVLRTFVAISETRSFTQAAEQVFRTPSAVSMQIKKLEEQLGVPLFRRDARSVSLTPHGDLLLSYAKRMLSLNNEAVSRFLTPEMSGVVRLGAPDDIGELLLPGILTHLAETWPQLAIDVTIDNSMPLRRAVEEKRLDLTLFNFLDGMASDPSLTIMREKLVWAGKKHGQAHLKTPLPISVWNEGCVWRVRALEELTKQGREFRIAYFCGHRMGQVAAIKADIAVAPLARFLLQDDMMELTERDGLPDLGTYDIGLATRDDAPQPVKAVADYVRCVLGDKSVTSEFLAA</sequence>
<dbReference type="Gene3D" id="3.40.190.10">
    <property type="entry name" value="Periplasmic binding protein-like II"/>
    <property type="match status" value="2"/>
</dbReference>
<dbReference type="PRINTS" id="PR00039">
    <property type="entry name" value="HTHLYSR"/>
</dbReference>
<protein>
    <submittedName>
        <fullName evidence="6">DNA-binding transcriptional LysR family regulator</fullName>
    </submittedName>
</protein>
<name>A0ABU0I6H0_9HYPH</name>
<dbReference type="GO" id="GO:0003677">
    <property type="term" value="F:DNA binding"/>
    <property type="evidence" value="ECO:0007669"/>
    <property type="project" value="UniProtKB-KW"/>
</dbReference>
<keyword evidence="7" id="KW-1185">Reference proteome</keyword>
<dbReference type="SUPFAM" id="SSF46785">
    <property type="entry name" value="Winged helix' DNA-binding domain"/>
    <property type="match status" value="1"/>
</dbReference>
<accession>A0ABU0I6H0</accession>
<keyword evidence="2" id="KW-0805">Transcription regulation</keyword>
<comment type="caution">
    <text evidence="6">The sequence shown here is derived from an EMBL/GenBank/DDBJ whole genome shotgun (WGS) entry which is preliminary data.</text>
</comment>
<evidence type="ECO:0000256" key="4">
    <source>
        <dbReference type="ARBA" id="ARBA00023163"/>
    </source>
</evidence>
<evidence type="ECO:0000313" key="6">
    <source>
        <dbReference type="EMBL" id="MDQ0453809.1"/>
    </source>
</evidence>
<evidence type="ECO:0000313" key="7">
    <source>
        <dbReference type="Proteomes" id="UP001235269"/>
    </source>
</evidence>
<dbReference type="InterPro" id="IPR005119">
    <property type="entry name" value="LysR_subst-bd"/>
</dbReference>
<dbReference type="Pfam" id="PF03466">
    <property type="entry name" value="LysR_substrate"/>
    <property type="match status" value="1"/>
</dbReference>
<dbReference type="InterPro" id="IPR050176">
    <property type="entry name" value="LTTR"/>
</dbReference>
<gene>
    <name evidence="6" type="ORF">QO005_000124</name>
</gene>
<evidence type="ECO:0000256" key="1">
    <source>
        <dbReference type="ARBA" id="ARBA00009437"/>
    </source>
</evidence>
<dbReference type="SUPFAM" id="SSF53850">
    <property type="entry name" value="Periplasmic binding protein-like II"/>
    <property type="match status" value="1"/>
</dbReference>
<evidence type="ECO:0000256" key="3">
    <source>
        <dbReference type="ARBA" id="ARBA00023125"/>
    </source>
</evidence>
<organism evidence="6 7">
    <name type="scientific">Rhizobium paknamense</name>
    <dbReference type="NCBI Taxonomy" id="1206817"/>
    <lineage>
        <taxon>Bacteria</taxon>
        <taxon>Pseudomonadati</taxon>
        <taxon>Pseudomonadota</taxon>
        <taxon>Alphaproteobacteria</taxon>
        <taxon>Hyphomicrobiales</taxon>
        <taxon>Rhizobiaceae</taxon>
        <taxon>Rhizobium/Agrobacterium group</taxon>
        <taxon>Rhizobium</taxon>
    </lineage>
</organism>
<evidence type="ECO:0000259" key="5">
    <source>
        <dbReference type="PROSITE" id="PS50931"/>
    </source>
</evidence>
<evidence type="ECO:0000256" key="2">
    <source>
        <dbReference type="ARBA" id="ARBA00023015"/>
    </source>
</evidence>
<dbReference type="Pfam" id="PF00126">
    <property type="entry name" value="HTH_1"/>
    <property type="match status" value="1"/>
</dbReference>
<dbReference type="PANTHER" id="PTHR30579">
    <property type="entry name" value="TRANSCRIPTIONAL REGULATOR"/>
    <property type="match status" value="1"/>
</dbReference>
<dbReference type="InterPro" id="IPR036388">
    <property type="entry name" value="WH-like_DNA-bd_sf"/>
</dbReference>
<reference evidence="6 7" key="1">
    <citation type="submission" date="2023-07" db="EMBL/GenBank/DDBJ databases">
        <title>Genomic Encyclopedia of Type Strains, Phase IV (KMG-IV): sequencing the most valuable type-strain genomes for metagenomic binning, comparative biology and taxonomic classification.</title>
        <authorList>
            <person name="Goeker M."/>
        </authorList>
    </citation>
    <scope>NUCLEOTIDE SEQUENCE [LARGE SCALE GENOMIC DNA]</scope>
    <source>
        <strain evidence="6 7">DSM 100301</strain>
    </source>
</reference>
<dbReference type="EMBL" id="JAUSWH010000001">
    <property type="protein sequence ID" value="MDQ0453809.1"/>
    <property type="molecule type" value="Genomic_DNA"/>
</dbReference>
<dbReference type="PANTHER" id="PTHR30579:SF7">
    <property type="entry name" value="HTH-TYPE TRANSCRIPTIONAL REGULATOR LRHA-RELATED"/>
    <property type="match status" value="1"/>
</dbReference>
<keyword evidence="4" id="KW-0804">Transcription</keyword>
<feature type="domain" description="HTH lysR-type" evidence="5">
    <location>
        <begin position="12"/>
        <end position="69"/>
    </location>
</feature>
<dbReference type="InterPro" id="IPR036390">
    <property type="entry name" value="WH_DNA-bd_sf"/>
</dbReference>
<keyword evidence="3 6" id="KW-0238">DNA-binding</keyword>
<proteinExistence type="inferred from homology"/>
<dbReference type="PROSITE" id="PS50931">
    <property type="entry name" value="HTH_LYSR"/>
    <property type="match status" value="1"/>
</dbReference>
<dbReference type="InterPro" id="IPR000847">
    <property type="entry name" value="LysR_HTH_N"/>
</dbReference>
<comment type="similarity">
    <text evidence="1">Belongs to the LysR transcriptional regulatory family.</text>
</comment>